<dbReference type="KEGG" id="cvr:CHLNCDRAFT_143899"/>
<evidence type="ECO:0000313" key="3">
    <source>
        <dbReference type="EMBL" id="EFN57297.1"/>
    </source>
</evidence>
<accession>E1ZAP4</accession>
<dbReference type="InterPro" id="IPR036339">
    <property type="entry name" value="PUB-like_dom_sf"/>
</dbReference>
<feature type="region of interest" description="Disordered" evidence="1">
    <location>
        <begin position="294"/>
        <end position="362"/>
    </location>
</feature>
<dbReference type="OrthoDB" id="30336at2759"/>
<proteinExistence type="predicted"/>
<sequence length="381" mass="42083">MATSFILQRLQQLPHPVLDTQGVEQVASNLSEALEFLGRDPDGQVSAHFKAWKEYFGEREQRLYYCNDEVGYNSWDAPPCFKFNEWYLDSQLYAISLRLARDIYETLGSFLTRHPPEALNTLARLVCNVADCANEVERYRKVKVDNPKFAEAVWDVAGAAQILFLVGFQRQGQALSIAADAPLGPVQAAAARLRRLADRKGHSGAAIAVKADGDGADGGRQASPFYNTPGFRYQEQIWHCNICDHPINDGSERLWTGKHDAPHGEYLCTTCEDAGTKFNLCQACWDTFQEQVQQASGGGSSSGGGGAGSSRAAGPPLHNVRHSFQHVGPRMTRHNDYYGTRGDSSDSGDPANPWGRPTNGGASLQRALRRLGERYGIREWF</sequence>
<dbReference type="STRING" id="554065.E1ZAP4"/>
<evidence type="ECO:0000313" key="4">
    <source>
        <dbReference type="Proteomes" id="UP000008141"/>
    </source>
</evidence>
<dbReference type="InParanoid" id="E1ZAP4"/>
<dbReference type="EMBL" id="GL433840">
    <property type="protein sequence ID" value="EFN57297.1"/>
    <property type="molecule type" value="Genomic_DNA"/>
</dbReference>
<dbReference type="SUPFAM" id="SSF143503">
    <property type="entry name" value="PUG domain-like"/>
    <property type="match status" value="1"/>
</dbReference>
<dbReference type="RefSeq" id="XP_005849399.1">
    <property type="nucleotide sequence ID" value="XM_005849337.1"/>
</dbReference>
<protein>
    <recommendedName>
        <fullName evidence="2">WW domain-containing protein</fullName>
    </recommendedName>
</protein>
<dbReference type="InterPro" id="IPR001202">
    <property type="entry name" value="WW_dom"/>
</dbReference>
<dbReference type="Proteomes" id="UP000008141">
    <property type="component" value="Unassembled WGS sequence"/>
</dbReference>
<dbReference type="SMART" id="SM00580">
    <property type="entry name" value="PUG"/>
    <property type="match status" value="1"/>
</dbReference>
<dbReference type="OMA" id="GEFRYEC"/>
<dbReference type="Gene3D" id="1.20.58.2190">
    <property type="match status" value="1"/>
</dbReference>
<feature type="compositionally biased region" description="Gly residues" evidence="1">
    <location>
        <begin position="296"/>
        <end position="308"/>
    </location>
</feature>
<dbReference type="InterPro" id="IPR018997">
    <property type="entry name" value="PUB_domain"/>
</dbReference>
<dbReference type="GeneID" id="17356417"/>
<evidence type="ECO:0000256" key="1">
    <source>
        <dbReference type="SAM" id="MobiDB-lite"/>
    </source>
</evidence>
<name>E1ZAP4_CHLVA</name>
<dbReference type="AlphaFoldDB" id="E1ZAP4"/>
<feature type="domain" description="WW" evidence="2">
    <location>
        <begin position="52"/>
        <end position="80"/>
    </location>
</feature>
<gene>
    <name evidence="3" type="ORF">CHLNCDRAFT_143899</name>
</gene>
<dbReference type="eggNOG" id="ENOG502SH2B">
    <property type="taxonomic scope" value="Eukaryota"/>
</dbReference>
<keyword evidence="4" id="KW-1185">Reference proteome</keyword>
<dbReference type="PROSITE" id="PS50020">
    <property type="entry name" value="WW_DOMAIN_2"/>
    <property type="match status" value="1"/>
</dbReference>
<dbReference type="Pfam" id="PF09409">
    <property type="entry name" value="PUB"/>
    <property type="match status" value="1"/>
</dbReference>
<reference evidence="3 4" key="1">
    <citation type="journal article" date="2010" name="Plant Cell">
        <title>The Chlorella variabilis NC64A genome reveals adaptation to photosymbiosis, coevolution with viruses, and cryptic sex.</title>
        <authorList>
            <person name="Blanc G."/>
            <person name="Duncan G."/>
            <person name="Agarkova I."/>
            <person name="Borodovsky M."/>
            <person name="Gurnon J."/>
            <person name="Kuo A."/>
            <person name="Lindquist E."/>
            <person name="Lucas S."/>
            <person name="Pangilinan J."/>
            <person name="Polle J."/>
            <person name="Salamov A."/>
            <person name="Terry A."/>
            <person name="Yamada T."/>
            <person name="Dunigan D.D."/>
            <person name="Grigoriev I.V."/>
            <person name="Claverie J.M."/>
            <person name="Van Etten J.L."/>
        </authorList>
    </citation>
    <scope>NUCLEOTIDE SEQUENCE [LARGE SCALE GENOMIC DNA]</scope>
    <source>
        <strain evidence="3 4">NC64A</strain>
    </source>
</reference>
<dbReference type="CDD" id="cd09212">
    <property type="entry name" value="PUB"/>
    <property type="match status" value="1"/>
</dbReference>
<evidence type="ECO:0000259" key="2">
    <source>
        <dbReference type="PROSITE" id="PS50020"/>
    </source>
</evidence>
<organism evidence="4">
    <name type="scientific">Chlorella variabilis</name>
    <name type="common">Green alga</name>
    <dbReference type="NCBI Taxonomy" id="554065"/>
    <lineage>
        <taxon>Eukaryota</taxon>
        <taxon>Viridiplantae</taxon>
        <taxon>Chlorophyta</taxon>
        <taxon>core chlorophytes</taxon>
        <taxon>Trebouxiophyceae</taxon>
        <taxon>Chlorellales</taxon>
        <taxon>Chlorellaceae</taxon>
        <taxon>Chlorella clade</taxon>
        <taxon>Chlorella</taxon>
    </lineage>
</organism>